<keyword evidence="2" id="KW-1185">Reference proteome</keyword>
<proteinExistence type="predicted"/>
<sequence>MYLIPSQFVDKKSRKITLISFGYVFMLSEIVLYSKGDKGGRGGESALVDLSKLKLRWWTDSSGYVGATRHTSKIQIQLYILYVTNALRNKINPFCIITITEKNKTQKQQ</sequence>
<evidence type="ECO:0000313" key="1">
    <source>
        <dbReference type="EnsemblMetazoa" id="GPPI034667-PA"/>
    </source>
</evidence>
<dbReference type="AlphaFoldDB" id="A0A1B0BMC7"/>
<name>A0A1B0BMC7_9MUSC</name>
<protein>
    <submittedName>
        <fullName evidence="1">Uncharacterized protein</fullName>
    </submittedName>
</protein>
<dbReference type="VEuPathDB" id="VectorBase:GPPI034667"/>
<reference evidence="2" key="1">
    <citation type="submission" date="2015-01" db="EMBL/GenBank/DDBJ databases">
        <authorList>
            <person name="Aksoy S."/>
            <person name="Warren W."/>
            <person name="Wilson R.K."/>
        </authorList>
    </citation>
    <scope>NUCLEOTIDE SEQUENCE [LARGE SCALE GENOMIC DNA]</scope>
    <source>
        <strain evidence="2">IAEA</strain>
    </source>
</reference>
<accession>A0A1B0BMC7</accession>
<dbReference type="Proteomes" id="UP000092460">
    <property type="component" value="Unassembled WGS sequence"/>
</dbReference>
<reference evidence="1" key="2">
    <citation type="submission" date="2020-05" db="UniProtKB">
        <authorList>
            <consortium name="EnsemblMetazoa"/>
        </authorList>
    </citation>
    <scope>IDENTIFICATION</scope>
    <source>
        <strain evidence="1">IAEA</strain>
    </source>
</reference>
<dbReference type="EnsemblMetazoa" id="GPPI034667-RA">
    <property type="protein sequence ID" value="GPPI034667-PA"/>
    <property type="gene ID" value="GPPI034667"/>
</dbReference>
<evidence type="ECO:0000313" key="2">
    <source>
        <dbReference type="Proteomes" id="UP000092460"/>
    </source>
</evidence>
<organism evidence="1 2">
    <name type="scientific">Glossina palpalis gambiensis</name>
    <dbReference type="NCBI Taxonomy" id="67801"/>
    <lineage>
        <taxon>Eukaryota</taxon>
        <taxon>Metazoa</taxon>
        <taxon>Ecdysozoa</taxon>
        <taxon>Arthropoda</taxon>
        <taxon>Hexapoda</taxon>
        <taxon>Insecta</taxon>
        <taxon>Pterygota</taxon>
        <taxon>Neoptera</taxon>
        <taxon>Endopterygota</taxon>
        <taxon>Diptera</taxon>
        <taxon>Brachycera</taxon>
        <taxon>Muscomorpha</taxon>
        <taxon>Hippoboscoidea</taxon>
        <taxon>Glossinidae</taxon>
        <taxon>Glossina</taxon>
    </lineage>
</organism>
<dbReference type="EMBL" id="JXJN01016806">
    <property type="status" value="NOT_ANNOTATED_CDS"/>
    <property type="molecule type" value="Genomic_DNA"/>
</dbReference>